<accession>A0A0J7XN60</accession>
<proteinExistence type="predicted"/>
<evidence type="ECO:0000256" key="4">
    <source>
        <dbReference type="ARBA" id="ARBA00022989"/>
    </source>
</evidence>
<feature type="transmembrane region" description="Helical" evidence="6">
    <location>
        <begin position="321"/>
        <end position="341"/>
    </location>
</feature>
<feature type="transmembrane region" description="Helical" evidence="6">
    <location>
        <begin position="226"/>
        <end position="246"/>
    </location>
</feature>
<dbReference type="PANTHER" id="PTHR43124">
    <property type="entry name" value="PURINE EFFLUX PUMP PBUE"/>
    <property type="match status" value="1"/>
</dbReference>
<reference evidence="8 9" key="1">
    <citation type="journal article" date="2015" name="G3 (Bethesda)">
        <title>Insights into Ongoing Evolution of the Hexachlorocyclohexane Catabolic Pathway from Comparative Genomics of Ten Sphingomonadaceae Strains.</title>
        <authorList>
            <person name="Pearce S.L."/>
            <person name="Oakeshott J.G."/>
            <person name="Pandey G."/>
        </authorList>
    </citation>
    <scope>NUCLEOTIDE SEQUENCE [LARGE SCALE GENOMIC DNA]</scope>
    <source>
        <strain evidence="8 9">LL01</strain>
    </source>
</reference>
<feature type="transmembrane region" description="Helical" evidence="6">
    <location>
        <begin position="385"/>
        <end position="403"/>
    </location>
</feature>
<keyword evidence="9" id="KW-1185">Reference proteome</keyword>
<gene>
    <name evidence="8" type="ORF">V473_20265</name>
</gene>
<evidence type="ECO:0000256" key="1">
    <source>
        <dbReference type="ARBA" id="ARBA00004651"/>
    </source>
</evidence>
<name>A0A0J7XN60_9SPHN</name>
<evidence type="ECO:0000256" key="5">
    <source>
        <dbReference type="ARBA" id="ARBA00023136"/>
    </source>
</evidence>
<dbReference type="InterPro" id="IPR050189">
    <property type="entry name" value="MFS_Efflux_Transporters"/>
</dbReference>
<evidence type="ECO:0000313" key="8">
    <source>
        <dbReference type="EMBL" id="KMS53401.1"/>
    </source>
</evidence>
<dbReference type="SUPFAM" id="SSF103473">
    <property type="entry name" value="MFS general substrate transporter"/>
    <property type="match status" value="1"/>
</dbReference>
<feature type="transmembrane region" description="Helical" evidence="6">
    <location>
        <begin position="266"/>
        <end position="286"/>
    </location>
</feature>
<keyword evidence="5 6" id="KW-0472">Membrane</keyword>
<dbReference type="Gene3D" id="1.20.1250.20">
    <property type="entry name" value="MFS general substrate transporter like domains"/>
    <property type="match status" value="1"/>
</dbReference>
<dbReference type="EMBL" id="JACT01000005">
    <property type="protein sequence ID" value="KMS53401.1"/>
    <property type="molecule type" value="Genomic_DNA"/>
</dbReference>
<dbReference type="PROSITE" id="PS50850">
    <property type="entry name" value="MFS"/>
    <property type="match status" value="1"/>
</dbReference>
<dbReference type="GO" id="GO:0005886">
    <property type="term" value="C:plasma membrane"/>
    <property type="evidence" value="ECO:0007669"/>
    <property type="project" value="UniProtKB-SubCell"/>
</dbReference>
<feature type="transmembrane region" description="Helical" evidence="6">
    <location>
        <begin position="298"/>
        <end position="315"/>
    </location>
</feature>
<dbReference type="GO" id="GO:0022857">
    <property type="term" value="F:transmembrane transporter activity"/>
    <property type="evidence" value="ECO:0007669"/>
    <property type="project" value="InterPro"/>
</dbReference>
<evidence type="ECO:0000256" key="6">
    <source>
        <dbReference type="SAM" id="Phobius"/>
    </source>
</evidence>
<dbReference type="InterPro" id="IPR036259">
    <property type="entry name" value="MFS_trans_sf"/>
</dbReference>
<dbReference type="Proteomes" id="UP000052232">
    <property type="component" value="Unassembled WGS sequence"/>
</dbReference>
<feature type="domain" description="Major facilitator superfamily (MFS) profile" evidence="7">
    <location>
        <begin position="22"/>
        <end position="408"/>
    </location>
</feature>
<evidence type="ECO:0000259" key="7">
    <source>
        <dbReference type="PROSITE" id="PS50850"/>
    </source>
</evidence>
<feature type="transmembrane region" description="Helical" evidence="6">
    <location>
        <begin position="353"/>
        <end position="373"/>
    </location>
</feature>
<comment type="subcellular location">
    <subcellularLocation>
        <location evidence="1">Cell membrane</location>
        <topology evidence="1">Multi-pass membrane protein</topology>
    </subcellularLocation>
</comment>
<sequence length="416" mass="43212">MHSADPAHADTGPSAARQLSPARRSLLIAAILSGNAAAALLYDALPPILADLADMLGGGAHGQFLAQLASTLPMLGVMISGLFSGLLIASVGIRPVHLCALVLFALFGSAGAFIDQPLLLLGSRFVMGCAIGTMITCGTTLIAAWFSGEDRARMNGWLVSAGAIAAIGFLFIAGQVASLWWRAPFLLHGLVGIMLLAPVLSLHALPAAAPPPLGTQMGHVARLRRLAPVTPVYLIALGLFVLMLLFNVQTTFLMSDAGITSHARIAAVFMVNAAAVTLASVGFGYVASRFTPVNAMRIVFLMVAGSMLIVGSAQAQWQFALGLGISGIGVGMGLTTLWTWTMQRAPADVVPHAVGLMMTCMYLGGAASPFVLAPVRAMFGLRGQYFAMAGLVVAVLLLLAMLGRGRSMRPAPQDGR</sequence>
<dbReference type="InterPro" id="IPR011701">
    <property type="entry name" value="MFS"/>
</dbReference>
<feature type="transmembrane region" description="Helical" evidence="6">
    <location>
        <begin position="65"/>
        <end position="89"/>
    </location>
</feature>
<dbReference type="PANTHER" id="PTHR43124:SF3">
    <property type="entry name" value="CHLORAMPHENICOL EFFLUX PUMP RV0191"/>
    <property type="match status" value="1"/>
</dbReference>
<feature type="transmembrane region" description="Helical" evidence="6">
    <location>
        <begin position="26"/>
        <end position="45"/>
    </location>
</feature>
<dbReference type="PATRIC" id="fig|1420583.3.peg.3862"/>
<feature type="transmembrane region" description="Helical" evidence="6">
    <location>
        <begin position="125"/>
        <end position="146"/>
    </location>
</feature>
<dbReference type="STRING" id="1420583.V473_20265"/>
<dbReference type="AlphaFoldDB" id="A0A0J7XN60"/>
<feature type="transmembrane region" description="Helical" evidence="6">
    <location>
        <begin position="186"/>
        <end position="205"/>
    </location>
</feature>
<comment type="caution">
    <text evidence="8">The sequence shown here is derived from an EMBL/GenBank/DDBJ whole genome shotgun (WGS) entry which is preliminary data.</text>
</comment>
<dbReference type="RefSeq" id="WP_082679211.1">
    <property type="nucleotide sequence ID" value="NZ_KQ130436.1"/>
</dbReference>
<feature type="transmembrane region" description="Helical" evidence="6">
    <location>
        <begin position="96"/>
        <end position="113"/>
    </location>
</feature>
<keyword evidence="4 6" id="KW-1133">Transmembrane helix</keyword>
<protein>
    <recommendedName>
        <fullName evidence="7">Major facilitator superfamily (MFS) profile domain-containing protein</fullName>
    </recommendedName>
</protein>
<dbReference type="Pfam" id="PF07690">
    <property type="entry name" value="MFS_1"/>
    <property type="match status" value="1"/>
</dbReference>
<keyword evidence="3 6" id="KW-0812">Transmembrane</keyword>
<feature type="transmembrane region" description="Helical" evidence="6">
    <location>
        <begin position="158"/>
        <end position="180"/>
    </location>
</feature>
<organism evidence="8 9">
    <name type="scientific">Sphingobium cupriresistens LL01</name>
    <dbReference type="NCBI Taxonomy" id="1420583"/>
    <lineage>
        <taxon>Bacteria</taxon>
        <taxon>Pseudomonadati</taxon>
        <taxon>Pseudomonadota</taxon>
        <taxon>Alphaproteobacteria</taxon>
        <taxon>Sphingomonadales</taxon>
        <taxon>Sphingomonadaceae</taxon>
        <taxon>Sphingobium</taxon>
    </lineage>
</organism>
<evidence type="ECO:0000256" key="3">
    <source>
        <dbReference type="ARBA" id="ARBA00022692"/>
    </source>
</evidence>
<evidence type="ECO:0000256" key="2">
    <source>
        <dbReference type="ARBA" id="ARBA00022475"/>
    </source>
</evidence>
<dbReference type="InterPro" id="IPR020846">
    <property type="entry name" value="MFS_dom"/>
</dbReference>
<evidence type="ECO:0000313" key="9">
    <source>
        <dbReference type="Proteomes" id="UP000052232"/>
    </source>
</evidence>
<keyword evidence="2" id="KW-1003">Cell membrane</keyword>